<accession>A0A843XU91</accession>
<feature type="domain" description="Poor homologous synapsis 1 PH" evidence="1">
    <location>
        <begin position="27"/>
        <end position="209"/>
    </location>
</feature>
<evidence type="ECO:0000259" key="1">
    <source>
        <dbReference type="Pfam" id="PF25349"/>
    </source>
</evidence>
<dbReference type="OrthoDB" id="1864854at2759"/>
<organism evidence="2 3">
    <name type="scientific">Colocasia esculenta</name>
    <name type="common">Wild taro</name>
    <name type="synonym">Arum esculentum</name>
    <dbReference type="NCBI Taxonomy" id="4460"/>
    <lineage>
        <taxon>Eukaryota</taxon>
        <taxon>Viridiplantae</taxon>
        <taxon>Streptophyta</taxon>
        <taxon>Embryophyta</taxon>
        <taxon>Tracheophyta</taxon>
        <taxon>Spermatophyta</taxon>
        <taxon>Magnoliopsida</taxon>
        <taxon>Liliopsida</taxon>
        <taxon>Araceae</taxon>
        <taxon>Aroideae</taxon>
        <taxon>Colocasieae</taxon>
        <taxon>Colocasia</taxon>
    </lineage>
</organism>
<dbReference type="EMBL" id="NMUH01013588">
    <property type="protein sequence ID" value="MQM22672.1"/>
    <property type="molecule type" value="Genomic_DNA"/>
</dbReference>
<evidence type="ECO:0000313" key="3">
    <source>
        <dbReference type="Proteomes" id="UP000652761"/>
    </source>
</evidence>
<gene>
    <name evidence="2" type="ORF">Taro_055728</name>
</gene>
<dbReference type="AlphaFoldDB" id="A0A843XU91"/>
<reference evidence="2" key="1">
    <citation type="submission" date="2017-07" db="EMBL/GenBank/DDBJ databases">
        <title>Taro Niue Genome Assembly and Annotation.</title>
        <authorList>
            <person name="Atibalentja N."/>
            <person name="Keating K."/>
            <person name="Fields C.J."/>
        </authorList>
    </citation>
    <scope>NUCLEOTIDE SEQUENCE</scope>
    <source>
        <strain evidence="2">Niue_2</strain>
        <tissue evidence="2">Leaf</tissue>
    </source>
</reference>
<comment type="caution">
    <text evidence="2">The sequence shown here is derived from an EMBL/GenBank/DDBJ whole genome shotgun (WGS) entry which is preliminary data.</text>
</comment>
<dbReference type="Proteomes" id="UP000652761">
    <property type="component" value="Unassembled WGS sequence"/>
</dbReference>
<protein>
    <recommendedName>
        <fullName evidence="1">Poor homologous synapsis 1 PH domain-containing protein</fullName>
    </recommendedName>
</protein>
<evidence type="ECO:0000313" key="2">
    <source>
        <dbReference type="EMBL" id="MQM22672.1"/>
    </source>
</evidence>
<keyword evidence="3" id="KW-1185">Reference proteome</keyword>
<proteinExistence type="predicted"/>
<dbReference type="InterPro" id="IPR057619">
    <property type="entry name" value="PH_PHS1"/>
</dbReference>
<sequence>MVGAVGADTLMAVERAGAPASDVAWEEKWEVEYSRFFNFPSRSSYSYVSLGLKPLPKAKASAGGTWLTASSTAVLNLDRPRPGLTPVLSVRVVGRMLVSGFPHSVHRSPIALVFCSLQCMFYFPFGFCGAYPLGVSDASFGSSPAHLVVLVRLEEHFISNLNILWPQVSCTSESPNRGSRVLLFSYINVSNKASVTDAQMIQWAMDFQELISHARIQPLLIWLLQTEFSKLSYLCCTYFCTNRNGEESSFSRLAAYASELPVSASCGVENKCPQQQLLASDIDVYSPLPPSFTELMNGCSTEPAQGTPAAEGGPADQNIKKCMSNSSLNAVSVDEVLHAVGRQVLVGNVDLRSQIEKYMSDASFNDMLATIETVIDELGGDLSL</sequence>
<name>A0A843XU91_COLES</name>
<dbReference type="Pfam" id="PF25349">
    <property type="entry name" value="PH_PHS1"/>
    <property type="match status" value="1"/>
</dbReference>